<accession>A0A075AZY6</accession>
<organism evidence="2 3">
    <name type="scientific">Rozella allomycis (strain CSF55)</name>
    <dbReference type="NCBI Taxonomy" id="988480"/>
    <lineage>
        <taxon>Eukaryota</taxon>
        <taxon>Fungi</taxon>
        <taxon>Fungi incertae sedis</taxon>
        <taxon>Cryptomycota</taxon>
        <taxon>Cryptomycota incertae sedis</taxon>
        <taxon>Rozella</taxon>
    </lineage>
</organism>
<evidence type="ECO:0000313" key="2">
    <source>
        <dbReference type="EMBL" id="EPZ34272.1"/>
    </source>
</evidence>
<evidence type="ECO:0000256" key="1">
    <source>
        <dbReference type="ARBA" id="ARBA00022737"/>
    </source>
</evidence>
<dbReference type="Gene3D" id="1.25.40.10">
    <property type="entry name" value="Tetratricopeptide repeat domain"/>
    <property type="match status" value="1"/>
</dbReference>
<dbReference type="InterPro" id="IPR011990">
    <property type="entry name" value="TPR-like_helical_dom_sf"/>
</dbReference>
<proteinExistence type="predicted"/>
<dbReference type="STRING" id="988480.A0A075AZY6"/>
<name>A0A075AZY6_ROZAC</name>
<keyword evidence="1" id="KW-0677">Repeat</keyword>
<dbReference type="HOGENOM" id="CLU_596046_0_0_1"/>
<dbReference type="Proteomes" id="UP000030755">
    <property type="component" value="Unassembled WGS sequence"/>
</dbReference>
<dbReference type="AlphaFoldDB" id="A0A075AZY6"/>
<dbReference type="PANTHER" id="PTHR47939:SF13">
    <property type="entry name" value="OS03G0201400 PROTEIN"/>
    <property type="match status" value="1"/>
</dbReference>
<reference evidence="2 3" key="1">
    <citation type="journal article" date="2013" name="Curr. Biol.">
        <title>Shared signatures of parasitism and phylogenomics unite Cryptomycota and microsporidia.</title>
        <authorList>
            <person name="James T.Y."/>
            <person name="Pelin A."/>
            <person name="Bonen L."/>
            <person name="Ahrendt S."/>
            <person name="Sain D."/>
            <person name="Corradi N."/>
            <person name="Stajich J.E."/>
        </authorList>
    </citation>
    <scope>NUCLEOTIDE SEQUENCE [LARGE SCALE GENOMIC DNA]</scope>
    <source>
        <strain evidence="2 3">CSF55</strain>
    </source>
</reference>
<dbReference type="EMBL" id="KE560966">
    <property type="protein sequence ID" value="EPZ34272.1"/>
    <property type="molecule type" value="Genomic_DNA"/>
</dbReference>
<gene>
    <name evidence="2" type="ORF">O9G_002992</name>
</gene>
<dbReference type="InterPro" id="IPR050667">
    <property type="entry name" value="PPR-containing_protein"/>
</dbReference>
<dbReference type="OrthoDB" id="185373at2759"/>
<dbReference type="PANTHER" id="PTHR47939">
    <property type="entry name" value="MEMBRANE-ASSOCIATED SALT-INDUCIBLE PROTEIN-LIKE"/>
    <property type="match status" value="1"/>
</dbReference>
<sequence length="459" mass="54441">MLKLFHPILKRTRPFFIFLYKEHLSTDSITEYIKLSDEKPKVDTKELHKRLISVMNDKILLKHEVKKLSNNVWRKFFKSSGDISFNKKLIETLDNPSSNLLKYFLADQKNKPEVLDAIDNLIEGRNDLDISFMNKLLEVAADKKDSQRVQNYICRLKQLKLPFDSDTYEILLNWFISKGELMSALQLGEEMLRNITPTTDLYNKLLNLYKSLERRNDMLIAYTLMDERKVSKNIETINIMISDMQNSVSDIEHFLSEAKKHKIMFNSATREILIRRFADFKDEAKMNFHFNALCRFIQKEGLKGYKIEGIFNFYINEVSKLGHDDLAYRAFKISSELDVRLYPATIENILHNLIRQNKYSNLIAFHESYHQWFNRSAYEILINYFKQRKKDVIAKRLQKTMDNVVYNDNAYFRLINKANKRKNYKLVVQLGEEMCDYDYTITQRTQEIIDSAKIIINTN</sequence>
<protein>
    <submittedName>
        <fullName evidence="2">Uncharacterized protein</fullName>
    </submittedName>
</protein>
<keyword evidence="3" id="KW-1185">Reference proteome</keyword>
<evidence type="ECO:0000313" key="3">
    <source>
        <dbReference type="Proteomes" id="UP000030755"/>
    </source>
</evidence>